<dbReference type="GO" id="GO:0035556">
    <property type="term" value="P:intracellular signal transduction"/>
    <property type="evidence" value="ECO:0007669"/>
    <property type="project" value="TreeGrafter"/>
</dbReference>
<protein>
    <recommendedName>
        <fullName evidence="4">Protein kinase domain-containing protein</fullName>
    </recommendedName>
</protein>
<keyword evidence="2" id="KW-0067">ATP-binding</keyword>
<name>A0A016V8D1_9BILA</name>
<dbReference type="Proteomes" id="UP000024635">
    <property type="component" value="Unassembled WGS sequence"/>
</dbReference>
<dbReference type="GO" id="GO:0005524">
    <property type="term" value="F:ATP binding"/>
    <property type="evidence" value="ECO:0007669"/>
    <property type="project" value="UniProtKB-KW"/>
</dbReference>
<keyword evidence="1" id="KW-0547">Nucleotide-binding</keyword>
<dbReference type="EMBL" id="JARK01001351">
    <property type="protein sequence ID" value="EYC23690.1"/>
    <property type="molecule type" value="Genomic_DNA"/>
</dbReference>
<evidence type="ECO:0000259" key="4">
    <source>
        <dbReference type="PROSITE" id="PS50011"/>
    </source>
</evidence>
<dbReference type="PROSITE" id="PS00108">
    <property type="entry name" value="PROTEIN_KINASE_ST"/>
    <property type="match status" value="1"/>
</dbReference>
<proteinExistence type="predicted"/>
<dbReference type="GO" id="GO:0005634">
    <property type="term" value="C:nucleus"/>
    <property type="evidence" value="ECO:0007669"/>
    <property type="project" value="TreeGrafter"/>
</dbReference>
<dbReference type="InterPro" id="IPR008271">
    <property type="entry name" value="Ser/Thr_kinase_AS"/>
</dbReference>
<dbReference type="GO" id="GO:0005829">
    <property type="term" value="C:cytosol"/>
    <property type="evidence" value="ECO:0007669"/>
    <property type="project" value="TreeGrafter"/>
</dbReference>
<comment type="caution">
    <text evidence="5">The sequence shown here is derived from an EMBL/GenBank/DDBJ whole genome shotgun (WGS) entry which is preliminary data.</text>
</comment>
<dbReference type="PANTHER" id="PTHR24346">
    <property type="entry name" value="MAP/MICROTUBULE AFFINITY-REGULATING KINASE"/>
    <property type="match status" value="1"/>
</dbReference>
<accession>A0A016V8D1</accession>
<organism evidence="5 6">
    <name type="scientific">Ancylostoma ceylanicum</name>
    <dbReference type="NCBI Taxonomy" id="53326"/>
    <lineage>
        <taxon>Eukaryota</taxon>
        <taxon>Metazoa</taxon>
        <taxon>Ecdysozoa</taxon>
        <taxon>Nematoda</taxon>
        <taxon>Chromadorea</taxon>
        <taxon>Rhabditida</taxon>
        <taxon>Rhabditina</taxon>
        <taxon>Rhabditomorpha</taxon>
        <taxon>Strongyloidea</taxon>
        <taxon>Ancylostomatidae</taxon>
        <taxon>Ancylostomatinae</taxon>
        <taxon>Ancylostoma</taxon>
    </lineage>
</organism>
<sequence length="301" mass="34211">MDFDSKYTRGPFIESGSFGEVCRVSRKSDGVEMALKTIYKSKLPHYAGATQGEYPFEVELLRNLDHPHIIKFMDSFEDAKSFLLVMELVTNSIDLYDFTMKRVETSEEVLAYLFAQVADALLFLHCHDIAHLDIKLENVVMDENLNCKLVDFGSAATCRNDELFYQPRCSEPACSPEIWSGRSFHGKDADCWALGVLLYRLCYRETPFISRDEALSLDYVLPDDISPELDDLFSRVFHETLLCRAEAWEVRHHPWTMGGDRKGYSLSDLIIEETVGKSSDSDDSAEEGEDSAEDGGYLSEK</sequence>
<dbReference type="AlphaFoldDB" id="A0A016V8D1"/>
<dbReference type="PANTHER" id="PTHR24346:SF51">
    <property type="entry name" value="PAS DOMAIN-CONTAINING SERINE_THREONINE-PROTEIN KINASE"/>
    <property type="match status" value="1"/>
</dbReference>
<dbReference type="GO" id="GO:0045719">
    <property type="term" value="P:negative regulation of glycogen biosynthetic process"/>
    <property type="evidence" value="ECO:0007669"/>
    <property type="project" value="TreeGrafter"/>
</dbReference>
<dbReference type="OrthoDB" id="193931at2759"/>
<feature type="domain" description="Protein kinase" evidence="4">
    <location>
        <begin position="7"/>
        <end position="256"/>
    </location>
</feature>
<keyword evidence="6" id="KW-1185">Reference proteome</keyword>
<dbReference type="Pfam" id="PF00069">
    <property type="entry name" value="Pkinase"/>
    <property type="match status" value="1"/>
</dbReference>
<reference evidence="6" key="1">
    <citation type="journal article" date="2015" name="Nat. Genet.">
        <title>The genome and transcriptome of the zoonotic hookworm Ancylostoma ceylanicum identify infection-specific gene families.</title>
        <authorList>
            <person name="Schwarz E.M."/>
            <person name="Hu Y."/>
            <person name="Antoshechkin I."/>
            <person name="Miller M.M."/>
            <person name="Sternberg P.W."/>
            <person name="Aroian R.V."/>
        </authorList>
    </citation>
    <scope>NUCLEOTIDE SEQUENCE</scope>
    <source>
        <strain evidence="6">HY135</strain>
    </source>
</reference>
<dbReference type="SUPFAM" id="SSF56112">
    <property type="entry name" value="Protein kinase-like (PK-like)"/>
    <property type="match status" value="1"/>
</dbReference>
<gene>
    <name evidence="5" type="primary">Acey_s0015.g2787</name>
    <name evidence="5" type="ORF">Y032_0015g2787</name>
</gene>
<evidence type="ECO:0000313" key="6">
    <source>
        <dbReference type="Proteomes" id="UP000024635"/>
    </source>
</evidence>
<dbReference type="InterPro" id="IPR000719">
    <property type="entry name" value="Prot_kinase_dom"/>
</dbReference>
<feature type="region of interest" description="Disordered" evidence="3">
    <location>
        <begin position="275"/>
        <end position="301"/>
    </location>
</feature>
<feature type="compositionally biased region" description="Acidic residues" evidence="3">
    <location>
        <begin position="281"/>
        <end position="293"/>
    </location>
</feature>
<evidence type="ECO:0000256" key="1">
    <source>
        <dbReference type="ARBA" id="ARBA00022741"/>
    </source>
</evidence>
<dbReference type="PROSITE" id="PS50011">
    <property type="entry name" value="PROTEIN_KINASE_DOM"/>
    <property type="match status" value="1"/>
</dbReference>
<dbReference type="STRING" id="53326.A0A016V8D1"/>
<dbReference type="Gene3D" id="1.10.510.10">
    <property type="entry name" value="Transferase(Phosphotransferase) domain 1"/>
    <property type="match status" value="1"/>
</dbReference>
<dbReference type="InterPro" id="IPR011009">
    <property type="entry name" value="Kinase-like_dom_sf"/>
</dbReference>
<dbReference type="SMART" id="SM00220">
    <property type="entry name" value="S_TKc"/>
    <property type="match status" value="1"/>
</dbReference>
<evidence type="ECO:0000256" key="2">
    <source>
        <dbReference type="ARBA" id="ARBA00022840"/>
    </source>
</evidence>
<evidence type="ECO:0000256" key="3">
    <source>
        <dbReference type="SAM" id="MobiDB-lite"/>
    </source>
</evidence>
<evidence type="ECO:0000313" key="5">
    <source>
        <dbReference type="EMBL" id="EYC23690.1"/>
    </source>
</evidence>
<dbReference type="GO" id="GO:0004674">
    <property type="term" value="F:protein serine/threonine kinase activity"/>
    <property type="evidence" value="ECO:0007669"/>
    <property type="project" value="TreeGrafter"/>
</dbReference>